<gene>
    <name evidence="1" type="ORF">BRADI_1g00672v3</name>
</gene>
<protein>
    <submittedName>
        <fullName evidence="1 2">Uncharacterized protein</fullName>
    </submittedName>
</protein>
<evidence type="ECO:0000313" key="1">
    <source>
        <dbReference type="EMBL" id="PNT73748.1"/>
    </source>
</evidence>
<accession>A0A2K2DHJ3</accession>
<name>A0A2K2DHJ3_BRADI</name>
<evidence type="ECO:0000313" key="2">
    <source>
        <dbReference type="EnsemblPlants" id="PNT73748"/>
    </source>
</evidence>
<reference evidence="1" key="2">
    <citation type="submission" date="2017-06" db="EMBL/GenBank/DDBJ databases">
        <title>WGS assembly of Brachypodium distachyon.</title>
        <authorList>
            <consortium name="The International Brachypodium Initiative"/>
            <person name="Lucas S."/>
            <person name="Harmon-Smith M."/>
            <person name="Lail K."/>
            <person name="Tice H."/>
            <person name="Grimwood J."/>
            <person name="Bruce D."/>
            <person name="Barry K."/>
            <person name="Shu S."/>
            <person name="Lindquist E."/>
            <person name="Wang M."/>
            <person name="Pitluck S."/>
            <person name="Vogel J.P."/>
            <person name="Garvin D.F."/>
            <person name="Mockler T.C."/>
            <person name="Schmutz J."/>
            <person name="Rokhsar D."/>
            <person name="Bevan M.W."/>
        </authorList>
    </citation>
    <scope>NUCLEOTIDE SEQUENCE</scope>
    <source>
        <strain evidence="1">Bd21</strain>
    </source>
</reference>
<reference evidence="1 2" key="1">
    <citation type="journal article" date="2010" name="Nature">
        <title>Genome sequencing and analysis of the model grass Brachypodium distachyon.</title>
        <authorList>
            <consortium name="International Brachypodium Initiative"/>
        </authorList>
    </citation>
    <scope>NUCLEOTIDE SEQUENCE [LARGE SCALE GENOMIC DNA]</scope>
    <source>
        <strain evidence="1 2">Bd21</strain>
    </source>
</reference>
<sequence>MSAHQHHMHYWSIAGSSASTACRWMDGWQPQCECCILFMQVGRILINSSSPGQEKEEWDLADFVRGTMNLKHRCLMPLN</sequence>
<proteinExistence type="predicted"/>
<dbReference type="Proteomes" id="UP000008810">
    <property type="component" value="Chromosome 1"/>
</dbReference>
<keyword evidence="3" id="KW-1185">Reference proteome</keyword>
<dbReference type="InParanoid" id="A0A2K2DHJ3"/>
<evidence type="ECO:0000313" key="3">
    <source>
        <dbReference type="Proteomes" id="UP000008810"/>
    </source>
</evidence>
<reference evidence="2" key="3">
    <citation type="submission" date="2018-08" db="UniProtKB">
        <authorList>
            <consortium name="EnsemblPlants"/>
        </authorList>
    </citation>
    <scope>IDENTIFICATION</scope>
    <source>
        <strain evidence="2">cv. Bd21</strain>
    </source>
</reference>
<dbReference type="EMBL" id="CM000880">
    <property type="protein sequence ID" value="PNT73748.1"/>
    <property type="molecule type" value="Genomic_DNA"/>
</dbReference>
<dbReference type="AlphaFoldDB" id="A0A2K2DHJ3"/>
<dbReference type="Gramene" id="PNT73748">
    <property type="protein sequence ID" value="PNT73748"/>
    <property type="gene ID" value="BRADI_1g00672v3"/>
</dbReference>
<organism evidence="1">
    <name type="scientific">Brachypodium distachyon</name>
    <name type="common">Purple false brome</name>
    <name type="synonym">Trachynia distachya</name>
    <dbReference type="NCBI Taxonomy" id="15368"/>
    <lineage>
        <taxon>Eukaryota</taxon>
        <taxon>Viridiplantae</taxon>
        <taxon>Streptophyta</taxon>
        <taxon>Embryophyta</taxon>
        <taxon>Tracheophyta</taxon>
        <taxon>Spermatophyta</taxon>
        <taxon>Magnoliopsida</taxon>
        <taxon>Liliopsida</taxon>
        <taxon>Poales</taxon>
        <taxon>Poaceae</taxon>
        <taxon>BOP clade</taxon>
        <taxon>Pooideae</taxon>
        <taxon>Stipodae</taxon>
        <taxon>Brachypodieae</taxon>
        <taxon>Brachypodium</taxon>
    </lineage>
</organism>
<dbReference type="EnsemblPlants" id="PNT73748">
    <property type="protein sequence ID" value="PNT73748"/>
    <property type="gene ID" value="BRADI_1g00672v3"/>
</dbReference>